<feature type="region of interest" description="Disordered" evidence="1">
    <location>
        <begin position="125"/>
        <end position="184"/>
    </location>
</feature>
<sequence length="760" mass="80832">MAGVATPLGAGPAAGGHPTGLPFGRAGRAIRLGRETDGRVTTVVAADARYRRSPDAVAGRRGTLVPRRARVDRVRPCCRRILFREGMTTPNETSGTPRTRRVRPLVAAVVGLAVVGVVVALLVSPDPPADDPDEAAPDREAPPDPQPDDTTEDAVSVDVPEAPWSSVHPYSADSPWNTPLPADAPVHPDTDAFLERIEGPLTSDVSQYTLPVYEVDGDTPTVPVRLLHLFSDVDAHGTGLDRIQTPTVEVPIPDRAAAARGSDAQIVVVNTDTGEEWGFWQLQPEDDGFVATNGYRYHVDWNAVPPDGFGSRGAGVPYLTGLIRPDDIERGRIEHAIAFAYPTPSPEFVFPATKSDGPGEAGVDLPEGARLRLDPSLDEQDLRELGLEEEGLVIARALQEYGMILIDIAGRPKIYAEYDETAGWDGRIDEDTISALPMDAFEVIDWEAHEHAPLAQPTAQEPVPLGGDVVLDATGSIAPDGEITAFEWTDGTGDPVGDEPILRRSTDGLTPGVHPFLLRVRDDEGRWSLPRLLPVEVAEVDGPFVSATHEATGLDTDRLELPAASFGDDELAVVAVTVRRVNPQDEVGVTRIEGDGRRWQRAIRESDDGGNLGLEIWFGTPANDGAAEDGTTDNDGGLELRLSAGTNVSAQALGVAGVGPVADFATAQTGSEATETAELELDAPADGLVLGFHAGRTEDFSPADDLETNVLNTVADAEGGSVRTSTVLSTTDDERTVPVRGTTRSPMEWVLIGLSFEAAD</sequence>
<gene>
    <name evidence="3" type="ORF">GCM10011354_30060</name>
</gene>
<dbReference type="AlphaFoldDB" id="A0A8J3AAI7"/>
<dbReference type="Gene3D" id="2.60.40.10">
    <property type="entry name" value="Immunoglobulins"/>
    <property type="match status" value="1"/>
</dbReference>
<feature type="region of interest" description="Disordered" evidence="1">
    <location>
        <begin position="1"/>
        <end position="22"/>
    </location>
</feature>
<feature type="transmembrane region" description="Helical" evidence="2">
    <location>
        <begin position="105"/>
        <end position="123"/>
    </location>
</feature>
<dbReference type="GO" id="GO:0005975">
    <property type="term" value="P:carbohydrate metabolic process"/>
    <property type="evidence" value="ECO:0007669"/>
    <property type="project" value="UniProtKB-ARBA"/>
</dbReference>
<evidence type="ECO:0000313" key="4">
    <source>
        <dbReference type="Proteomes" id="UP000650511"/>
    </source>
</evidence>
<reference evidence="3" key="1">
    <citation type="journal article" date="2014" name="Int. J. Syst. Evol. Microbiol.">
        <title>Complete genome sequence of Corynebacterium casei LMG S-19264T (=DSM 44701T), isolated from a smear-ripened cheese.</title>
        <authorList>
            <consortium name="US DOE Joint Genome Institute (JGI-PGF)"/>
            <person name="Walter F."/>
            <person name="Albersmeier A."/>
            <person name="Kalinowski J."/>
            <person name="Ruckert C."/>
        </authorList>
    </citation>
    <scope>NUCLEOTIDE SEQUENCE</scope>
    <source>
        <strain evidence="3">CGMCC 1.14988</strain>
    </source>
</reference>
<organism evidence="3 4">
    <name type="scientific">Egicoccus halophilus</name>
    <dbReference type="NCBI Taxonomy" id="1670830"/>
    <lineage>
        <taxon>Bacteria</taxon>
        <taxon>Bacillati</taxon>
        <taxon>Actinomycetota</taxon>
        <taxon>Nitriliruptoria</taxon>
        <taxon>Egicoccales</taxon>
        <taxon>Egicoccaceae</taxon>
        <taxon>Egicoccus</taxon>
    </lineage>
</organism>
<evidence type="ECO:0000313" key="3">
    <source>
        <dbReference type="EMBL" id="GGI08634.1"/>
    </source>
</evidence>
<evidence type="ECO:0000256" key="1">
    <source>
        <dbReference type="SAM" id="MobiDB-lite"/>
    </source>
</evidence>
<evidence type="ECO:0000256" key="2">
    <source>
        <dbReference type="SAM" id="Phobius"/>
    </source>
</evidence>
<reference evidence="3" key="2">
    <citation type="submission" date="2020-09" db="EMBL/GenBank/DDBJ databases">
        <authorList>
            <person name="Sun Q."/>
            <person name="Zhou Y."/>
        </authorList>
    </citation>
    <scope>NUCLEOTIDE SEQUENCE</scope>
    <source>
        <strain evidence="3">CGMCC 1.14988</strain>
    </source>
</reference>
<dbReference type="InterPro" id="IPR013783">
    <property type="entry name" value="Ig-like_fold"/>
</dbReference>
<keyword evidence="2" id="KW-0812">Transmembrane</keyword>
<keyword evidence="2" id="KW-1133">Transmembrane helix</keyword>
<proteinExistence type="predicted"/>
<name>A0A8J3AAI7_9ACTN</name>
<dbReference type="EMBL" id="BMHA01000012">
    <property type="protein sequence ID" value="GGI08634.1"/>
    <property type="molecule type" value="Genomic_DNA"/>
</dbReference>
<protein>
    <recommendedName>
        <fullName evidence="5">PKD domain-containing protein</fullName>
    </recommendedName>
</protein>
<keyword evidence="4" id="KW-1185">Reference proteome</keyword>
<dbReference type="Proteomes" id="UP000650511">
    <property type="component" value="Unassembled WGS sequence"/>
</dbReference>
<evidence type="ECO:0008006" key="5">
    <source>
        <dbReference type="Google" id="ProtNLM"/>
    </source>
</evidence>
<comment type="caution">
    <text evidence="3">The sequence shown here is derived from an EMBL/GenBank/DDBJ whole genome shotgun (WGS) entry which is preliminary data.</text>
</comment>
<feature type="compositionally biased region" description="Low complexity" evidence="1">
    <location>
        <begin position="1"/>
        <end position="11"/>
    </location>
</feature>
<keyword evidence="2" id="KW-0472">Membrane</keyword>
<accession>A0A8J3AAI7</accession>